<dbReference type="CDD" id="cd07036">
    <property type="entry name" value="TPP_PYR_E1-PDHc-beta_like"/>
    <property type="match status" value="1"/>
</dbReference>
<dbReference type="Gene3D" id="3.40.50.970">
    <property type="match status" value="1"/>
</dbReference>
<evidence type="ECO:0000256" key="2">
    <source>
        <dbReference type="ARBA" id="ARBA00023002"/>
    </source>
</evidence>
<dbReference type="EMBL" id="BNAJ01000013">
    <property type="protein sequence ID" value="GHF59150.1"/>
    <property type="molecule type" value="Genomic_DNA"/>
</dbReference>
<dbReference type="FunFam" id="3.40.50.970:FF:000001">
    <property type="entry name" value="Pyruvate dehydrogenase E1 beta subunit"/>
    <property type="match status" value="1"/>
</dbReference>
<comment type="caution">
    <text evidence="7">The sequence shown here is derived from an EMBL/GenBank/DDBJ whole genome shotgun (WGS) entry which is preliminary data.</text>
</comment>
<feature type="domain" description="Transketolase-like pyrimidine-binding" evidence="5">
    <location>
        <begin position="19"/>
        <end position="194"/>
    </location>
</feature>
<evidence type="ECO:0000259" key="5">
    <source>
        <dbReference type="SMART" id="SM00861"/>
    </source>
</evidence>
<dbReference type="Gene3D" id="3.40.50.920">
    <property type="match status" value="1"/>
</dbReference>
<dbReference type="GO" id="GO:0003863">
    <property type="term" value="F:branched-chain 2-oxo acid dehydrogenase activity"/>
    <property type="evidence" value="ECO:0007669"/>
    <property type="project" value="UniProtKB-EC"/>
</dbReference>
<dbReference type="SMART" id="SM00861">
    <property type="entry name" value="Transket_pyr"/>
    <property type="match status" value="1"/>
</dbReference>
<dbReference type="InterPro" id="IPR029061">
    <property type="entry name" value="THDP-binding"/>
</dbReference>
<keyword evidence="2 7" id="KW-0560">Oxidoreductase</keyword>
<dbReference type="InterPro" id="IPR009014">
    <property type="entry name" value="Transketo_C/PFOR_II"/>
</dbReference>
<dbReference type="Pfam" id="PF02779">
    <property type="entry name" value="Transket_pyr"/>
    <property type="match status" value="1"/>
</dbReference>
<dbReference type="InterPro" id="IPR005475">
    <property type="entry name" value="Transketolase-like_Pyr-bd"/>
</dbReference>
<evidence type="ECO:0000256" key="4">
    <source>
        <dbReference type="ARBA" id="ARBA00065222"/>
    </source>
</evidence>
<keyword evidence="9" id="KW-1185">Reference proteome</keyword>
<dbReference type="EMBL" id="JACHFK010000012">
    <property type="protein sequence ID" value="MBB5378411.1"/>
    <property type="molecule type" value="Genomic_DNA"/>
</dbReference>
<evidence type="ECO:0000313" key="6">
    <source>
        <dbReference type="EMBL" id="GHF59150.1"/>
    </source>
</evidence>
<evidence type="ECO:0000256" key="1">
    <source>
        <dbReference type="ARBA" id="ARBA00001964"/>
    </source>
</evidence>
<dbReference type="PANTHER" id="PTHR43257">
    <property type="entry name" value="PYRUVATE DEHYDROGENASE E1 COMPONENT BETA SUBUNIT"/>
    <property type="match status" value="1"/>
</dbReference>
<dbReference type="AlphaFoldDB" id="A0A7W8NR04"/>
<evidence type="ECO:0000313" key="7">
    <source>
        <dbReference type="EMBL" id="MBB5378411.1"/>
    </source>
</evidence>
<dbReference type="RefSeq" id="WP_184114883.1">
    <property type="nucleotide sequence ID" value="NZ_BNAJ01000013.1"/>
</dbReference>
<evidence type="ECO:0000313" key="8">
    <source>
        <dbReference type="Proteomes" id="UP000539473"/>
    </source>
</evidence>
<reference evidence="6" key="4">
    <citation type="submission" date="2024-05" db="EMBL/GenBank/DDBJ databases">
        <authorList>
            <person name="Sun Q."/>
            <person name="Zhou Y."/>
        </authorList>
    </citation>
    <scope>NUCLEOTIDE SEQUENCE</scope>
    <source>
        <strain evidence="6">CGMCC 1.18437</strain>
    </source>
</reference>
<reference evidence="6" key="1">
    <citation type="journal article" date="2014" name="Int. J. Syst. Evol. Microbiol.">
        <title>Complete genome of a new Firmicutes species belonging to the dominant human colonic microbiota ('Ruminococcus bicirculans') reveals two chromosomes and a selective capacity to utilize plant glucans.</title>
        <authorList>
            <consortium name="NISC Comparative Sequencing Program"/>
            <person name="Wegmann U."/>
            <person name="Louis P."/>
            <person name="Goesmann A."/>
            <person name="Henrissat B."/>
            <person name="Duncan S.H."/>
            <person name="Flint H.J."/>
        </authorList>
    </citation>
    <scope>NUCLEOTIDE SEQUENCE</scope>
    <source>
        <strain evidence="6">CGMCC 1.18437</strain>
    </source>
</reference>
<comment type="subunit">
    <text evidence="4">Heterotetramer of two alpha and two beta chains. Directly associated with ODBA in the E1 complex.</text>
</comment>
<gene>
    <name evidence="6" type="ORF">GCM10017781_39210</name>
    <name evidence="7" type="ORF">HNQ07_003917</name>
</gene>
<reference evidence="9" key="2">
    <citation type="journal article" date="2019" name="Int. J. Syst. Evol. Microbiol.">
        <title>The Global Catalogue of Microorganisms (GCM) 10K type strain sequencing project: providing services to taxonomists for standard genome sequencing and annotation.</title>
        <authorList>
            <consortium name="The Broad Institute Genomics Platform"/>
            <consortium name="The Broad Institute Genome Sequencing Center for Infectious Disease"/>
            <person name="Wu L."/>
            <person name="Ma J."/>
        </authorList>
    </citation>
    <scope>NUCLEOTIDE SEQUENCE [LARGE SCALE GENOMIC DNA]</scope>
    <source>
        <strain evidence="9">CGMCC 1.18437</strain>
    </source>
</reference>
<organism evidence="7 8">
    <name type="scientific">Deinococcus metalli</name>
    <dbReference type="NCBI Taxonomy" id="1141878"/>
    <lineage>
        <taxon>Bacteria</taxon>
        <taxon>Thermotogati</taxon>
        <taxon>Deinococcota</taxon>
        <taxon>Deinococci</taxon>
        <taxon>Deinococcales</taxon>
        <taxon>Deinococcaceae</taxon>
        <taxon>Deinococcus</taxon>
    </lineage>
</organism>
<dbReference type="InterPro" id="IPR033248">
    <property type="entry name" value="Transketolase_C"/>
</dbReference>
<dbReference type="EC" id="1.2.4.4" evidence="7"/>
<dbReference type="Pfam" id="PF02780">
    <property type="entry name" value="Transketolase_C"/>
    <property type="match status" value="1"/>
</dbReference>
<dbReference type="Proteomes" id="UP000539473">
    <property type="component" value="Unassembled WGS sequence"/>
</dbReference>
<dbReference type="SUPFAM" id="SSF52922">
    <property type="entry name" value="TK C-terminal domain-like"/>
    <property type="match status" value="1"/>
</dbReference>
<accession>A0A7W8NR04</accession>
<evidence type="ECO:0000256" key="3">
    <source>
        <dbReference type="ARBA" id="ARBA00023052"/>
    </source>
</evidence>
<protein>
    <submittedName>
        <fullName evidence="7">2-oxoisovalerate dehydrogenase E1 component beta subunit</fullName>
        <ecNumber evidence="7">1.2.4.4</ecNumber>
    </submittedName>
    <submittedName>
        <fullName evidence="6">2-oxoisovalerate dehydrogenase subunit beta</fullName>
    </submittedName>
</protein>
<dbReference type="PANTHER" id="PTHR43257:SF2">
    <property type="entry name" value="PYRUVATE DEHYDROGENASE E1 COMPONENT SUBUNIT BETA"/>
    <property type="match status" value="1"/>
</dbReference>
<reference evidence="7 8" key="3">
    <citation type="submission" date="2020-08" db="EMBL/GenBank/DDBJ databases">
        <title>Genomic Encyclopedia of Type Strains, Phase IV (KMG-IV): sequencing the most valuable type-strain genomes for metagenomic binning, comparative biology and taxonomic classification.</title>
        <authorList>
            <person name="Goeker M."/>
        </authorList>
    </citation>
    <scope>NUCLEOTIDE SEQUENCE [LARGE SCALE GENOMIC DNA]</scope>
    <source>
        <strain evidence="7 8">DSM 27521</strain>
    </source>
</reference>
<keyword evidence="3" id="KW-0786">Thiamine pyrophosphate</keyword>
<name>A0A7W8NR04_9DEIO</name>
<dbReference type="Proteomes" id="UP000619376">
    <property type="component" value="Unassembled WGS sequence"/>
</dbReference>
<sequence length="339" mass="36477">MTATQEKATPTPVGETRTINLIQAITEALAEELDRDHRVVLFGEDVGARGGVFMATAGLQARFGRERVFDTPLSEASIVGAAVGMAARGLRPVAEIQFADYMGPGFDQIISQAAKLRYRSGGQFTCPLVIRTPSGGGVKGGHHHSQSPEAYYTHTPGLKVVMPSTPYDAKGLLKAAIRGEDPVIYFEPKRLYRASKGEVPTHDYTVRIGEAAVRREGTDLSLIGYGGVMPDVERAAEALGAEGVSAEVIDLRSLVPWDQDAVVRSVQKTGRAVLVSEAPRIGNFMGEVAYVIQERAFDSLLAPVGQVAGFDTPYPYVQDRVYLPGPNRILAACVRALNH</sequence>
<dbReference type="FunFam" id="3.40.50.920:FF:000001">
    <property type="entry name" value="Pyruvate dehydrogenase E1 beta subunit"/>
    <property type="match status" value="1"/>
</dbReference>
<dbReference type="SUPFAM" id="SSF52518">
    <property type="entry name" value="Thiamin diphosphate-binding fold (THDP-binding)"/>
    <property type="match status" value="1"/>
</dbReference>
<evidence type="ECO:0000313" key="9">
    <source>
        <dbReference type="Proteomes" id="UP000619376"/>
    </source>
</evidence>
<comment type="cofactor">
    <cofactor evidence="1">
        <name>thiamine diphosphate</name>
        <dbReference type="ChEBI" id="CHEBI:58937"/>
    </cofactor>
</comment>
<proteinExistence type="predicted"/>